<evidence type="ECO:0000256" key="1">
    <source>
        <dbReference type="ARBA" id="ARBA00004141"/>
    </source>
</evidence>
<evidence type="ECO:0000256" key="4">
    <source>
        <dbReference type="ARBA" id="ARBA00022989"/>
    </source>
</evidence>
<keyword evidence="4 6" id="KW-1133">Transmembrane helix</keyword>
<reference evidence="7" key="1">
    <citation type="submission" date="2020-04" db="EMBL/GenBank/DDBJ databases">
        <title>Analysis of mating type loci in Filobasidium floriforme.</title>
        <authorList>
            <person name="Nowrousian M."/>
        </authorList>
    </citation>
    <scope>NUCLEOTIDE SEQUENCE</scope>
    <source>
        <strain evidence="7">CBS 6242</strain>
    </source>
</reference>
<feature type="transmembrane region" description="Helical" evidence="6">
    <location>
        <begin position="231"/>
        <end position="248"/>
    </location>
</feature>
<dbReference type="PANTHER" id="PTHR11266">
    <property type="entry name" value="PEROXISOMAL MEMBRANE PROTEIN 2, PXMP2 MPV17"/>
    <property type="match status" value="1"/>
</dbReference>
<keyword evidence="5 6" id="KW-0472">Membrane</keyword>
<accession>A0A8K0NLN4</accession>
<dbReference type="PANTHER" id="PTHR11266:SF93">
    <property type="entry name" value="INTEGRAL MEMBRANE PROTEIN 25D9-6"/>
    <property type="match status" value="1"/>
</dbReference>
<evidence type="ECO:0000256" key="6">
    <source>
        <dbReference type="RuleBase" id="RU363053"/>
    </source>
</evidence>
<name>A0A8K0NLN4_9TREE</name>
<dbReference type="InterPro" id="IPR007248">
    <property type="entry name" value="Mpv17_PMP22"/>
</dbReference>
<keyword evidence="8" id="KW-1185">Reference proteome</keyword>
<evidence type="ECO:0000256" key="3">
    <source>
        <dbReference type="ARBA" id="ARBA00022692"/>
    </source>
</evidence>
<dbReference type="Proteomes" id="UP000812966">
    <property type="component" value="Unassembled WGS sequence"/>
</dbReference>
<comment type="similarity">
    <text evidence="2 6">Belongs to the peroxisomal membrane protein PXMP2/4 family.</text>
</comment>
<sequence length="269" mass="28743">MSATSTIQAKVSPHIDTSAVTDSAAKAVKPMLTGSVLRPSTSGSAAPPALPLFQRLLARYLNNLAVKPLKTKAVTSGILFFLQEVIAARASGSPKEDWPAKNSNLRRVAPPQLLGLLSQLGVSSKAIQMSAYGGLVSAPLAHFFVGFFQKMFAGRTGALARLGQIAAMMSIQTPVMAVVYITSMAIINGARSAETVIRTVKMGLPTVLKSMWITSPLSIAFAQTFLPAETWVIWFNFVSFVVGTFMTTQIKRRALQAKAQAKREGKSGE</sequence>
<organism evidence="7 8">
    <name type="scientific">Filobasidium floriforme</name>
    <dbReference type="NCBI Taxonomy" id="5210"/>
    <lineage>
        <taxon>Eukaryota</taxon>
        <taxon>Fungi</taxon>
        <taxon>Dikarya</taxon>
        <taxon>Basidiomycota</taxon>
        <taxon>Agaricomycotina</taxon>
        <taxon>Tremellomycetes</taxon>
        <taxon>Filobasidiales</taxon>
        <taxon>Filobasidiaceae</taxon>
        <taxon>Filobasidium</taxon>
    </lineage>
</organism>
<gene>
    <name evidence="7" type="ORF">FFLO_06920</name>
</gene>
<dbReference type="AlphaFoldDB" id="A0A8K0NLN4"/>
<evidence type="ECO:0000256" key="5">
    <source>
        <dbReference type="ARBA" id="ARBA00023136"/>
    </source>
</evidence>
<feature type="transmembrane region" description="Helical" evidence="6">
    <location>
        <begin position="165"/>
        <end position="187"/>
    </location>
</feature>
<evidence type="ECO:0000256" key="2">
    <source>
        <dbReference type="ARBA" id="ARBA00006824"/>
    </source>
</evidence>
<feature type="transmembrane region" description="Helical" evidence="6">
    <location>
        <begin position="132"/>
        <end position="153"/>
    </location>
</feature>
<comment type="caution">
    <text evidence="7">The sequence shown here is derived from an EMBL/GenBank/DDBJ whole genome shotgun (WGS) entry which is preliminary data.</text>
</comment>
<dbReference type="GO" id="GO:0005778">
    <property type="term" value="C:peroxisomal membrane"/>
    <property type="evidence" value="ECO:0007669"/>
    <property type="project" value="TreeGrafter"/>
</dbReference>
<comment type="subcellular location">
    <subcellularLocation>
        <location evidence="1">Membrane</location>
        <topology evidence="1">Multi-pass membrane protein</topology>
    </subcellularLocation>
</comment>
<proteinExistence type="inferred from homology"/>
<feature type="transmembrane region" description="Helical" evidence="6">
    <location>
        <begin position="207"/>
        <end position="225"/>
    </location>
</feature>
<dbReference type="EMBL" id="JABELV010000286">
    <property type="protein sequence ID" value="KAG7527451.1"/>
    <property type="molecule type" value="Genomic_DNA"/>
</dbReference>
<keyword evidence="3 6" id="KW-0812">Transmembrane</keyword>
<evidence type="ECO:0000313" key="7">
    <source>
        <dbReference type="EMBL" id="KAG7527451.1"/>
    </source>
</evidence>
<dbReference type="Pfam" id="PF04117">
    <property type="entry name" value="Mpv17_PMP22"/>
    <property type="match status" value="1"/>
</dbReference>
<protein>
    <submittedName>
        <fullName evidence="7">Uncharacterized protein</fullName>
    </submittedName>
</protein>
<evidence type="ECO:0000313" key="8">
    <source>
        <dbReference type="Proteomes" id="UP000812966"/>
    </source>
</evidence>